<dbReference type="InterPro" id="IPR036396">
    <property type="entry name" value="Cyt_P450_sf"/>
</dbReference>
<sequence length="444" mass="49858">MMTTLPSSDARRSEPVRLPAEREWLNPSRELNKLREMQPLSRFRFPDGRAGWLVTSQELARAVLSDHRFTRLGAQSLPPQAFSAHIYYAINQDPTFPDPLRALVDSYRSDGRLADAFRDPEVLRTVRECPLSNLPFFLKDAPEHTQVRRALAGYFTVSRVGEQRARIERIVTDCLDKMQRLGPPVDLVEFFARQVPTLVACEMFGVPESDRDLFDRLTGMATVPSANIEDILKAHDGFRAYISQVFARKRAQPGADMFSELVHSGKLTDDELVAASVALLQAAHSTVARALAFSVYTLLNDRDRWNVLRTQSGSIGTIVEELLRCTIAAQLSVRMALEDVELGGAVIRAFETVAVSFSAANRDPRVFVEPDRVDLTREEAAKQLTFSYGIHQCLGQHLARLQLQIALACLANRFPTLAFAVPAEDIQWHVDRDIYAPQSLPVTW</sequence>
<dbReference type="Pfam" id="PF00067">
    <property type="entry name" value="p450"/>
    <property type="match status" value="1"/>
</dbReference>
<dbReference type="InterPro" id="IPR002397">
    <property type="entry name" value="Cyt_P450_B"/>
</dbReference>
<dbReference type="Gene3D" id="1.10.630.10">
    <property type="entry name" value="Cytochrome P450"/>
    <property type="match status" value="1"/>
</dbReference>
<dbReference type="RefSeq" id="WP_209294697.1">
    <property type="nucleotide sequence ID" value="NZ_JAGIKT010000011.1"/>
</dbReference>
<comment type="caution">
    <text evidence="4">The sequence shown here is derived from an EMBL/GenBank/DDBJ whole genome shotgun (WGS) entry which is preliminary data.</text>
</comment>
<dbReference type="PRINTS" id="PR00359">
    <property type="entry name" value="BP450"/>
</dbReference>
<dbReference type="CDD" id="cd11030">
    <property type="entry name" value="CYP105-like"/>
    <property type="match status" value="1"/>
</dbReference>
<dbReference type="InterPro" id="IPR001128">
    <property type="entry name" value="Cyt_P450"/>
</dbReference>
<dbReference type="SUPFAM" id="SSF48264">
    <property type="entry name" value="Cytochrome P450"/>
    <property type="match status" value="1"/>
</dbReference>
<evidence type="ECO:0000313" key="4">
    <source>
        <dbReference type="EMBL" id="MBP0110885.1"/>
    </source>
</evidence>
<evidence type="ECO:0000256" key="1">
    <source>
        <dbReference type="ARBA" id="ARBA00001971"/>
    </source>
</evidence>
<gene>
    <name evidence="4" type="ORF">JWS04_07235</name>
</gene>
<keyword evidence="3" id="KW-0408">Iron</keyword>
<keyword evidence="3" id="KW-0560">Oxidoreductase</keyword>
<keyword evidence="3" id="KW-0503">Monooxygenase</keyword>
<dbReference type="PANTHER" id="PTHR46696:SF1">
    <property type="entry name" value="CYTOCHROME P450 YJIB-RELATED"/>
    <property type="match status" value="1"/>
</dbReference>
<evidence type="ECO:0000256" key="2">
    <source>
        <dbReference type="ARBA" id="ARBA00010617"/>
    </source>
</evidence>
<organism evidence="4 5">
    <name type="scientific">Bradyrhizobium vignae</name>
    <dbReference type="NCBI Taxonomy" id="1549949"/>
    <lineage>
        <taxon>Bacteria</taxon>
        <taxon>Pseudomonadati</taxon>
        <taxon>Pseudomonadota</taxon>
        <taxon>Alphaproteobacteria</taxon>
        <taxon>Hyphomicrobiales</taxon>
        <taxon>Nitrobacteraceae</taxon>
        <taxon>Bradyrhizobium</taxon>
    </lineage>
</organism>
<dbReference type="PROSITE" id="PS00086">
    <property type="entry name" value="CYTOCHROME_P450"/>
    <property type="match status" value="1"/>
</dbReference>
<dbReference type="Proteomes" id="UP000669317">
    <property type="component" value="Unassembled WGS sequence"/>
</dbReference>
<keyword evidence="3" id="KW-0349">Heme</keyword>
<name>A0ABS3ZRW5_9BRAD</name>
<comment type="cofactor">
    <cofactor evidence="1">
        <name>heme</name>
        <dbReference type="ChEBI" id="CHEBI:30413"/>
    </cofactor>
</comment>
<proteinExistence type="inferred from homology"/>
<keyword evidence="5" id="KW-1185">Reference proteome</keyword>
<dbReference type="EMBL" id="JAGIKT010000011">
    <property type="protein sequence ID" value="MBP0110885.1"/>
    <property type="molecule type" value="Genomic_DNA"/>
</dbReference>
<dbReference type="PANTHER" id="PTHR46696">
    <property type="entry name" value="P450, PUTATIVE (EUROFUNG)-RELATED"/>
    <property type="match status" value="1"/>
</dbReference>
<accession>A0ABS3ZRW5</accession>
<keyword evidence="3" id="KW-0479">Metal-binding</keyword>
<protein>
    <submittedName>
        <fullName evidence="4">Cytochrome P450</fullName>
    </submittedName>
</protein>
<dbReference type="InterPro" id="IPR017972">
    <property type="entry name" value="Cyt_P450_CS"/>
</dbReference>
<evidence type="ECO:0000256" key="3">
    <source>
        <dbReference type="RuleBase" id="RU000461"/>
    </source>
</evidence>
<reference evidence="4 5" key="1">
    <citation type="submission" date="2021-03" db="EMBL/GenBank/DDBJ databases">
        <title>Genome Sequence of Bradyrhizobium vignae strain ISRA400.</title>
        <authorList>
            <person name="Tisa L.S."/>
            <person name="Svistoonoff S."/>
            <person name="Hocher V."/>
            <person name="Fall S."/>
            <person name="Zaiya A."/>
            <person name="Naing D."/>
            <person name="Niang N."/>
            <person name="Diouf A."/>
            <person name="Dasylva M.C."/>
            <person name="Toure O."/>
            <person name="Gueye M."/>
            <person name="Gully D."/>
            <person name="Tisseyre P."/>
            <person name="Simpson S."/>
            <person name="Morris K."/>
            <person name="Thomas W.K."/>
        </authorList>
    </citation>
    <scope>NUCLEOTIDE SEQUENCE [LARGE SCALE GENOMIC DNA]</scope>
    <source>
        <strain evidence="4 5">ISRA400</strain>
    </source>
</reference>
<evidence type="ECO:0000313" key="5">
    <source>
        <dbReference type="Proteomes" id="UP000669317"/>
    </source>
</evidence>
<comment type="similarity">
    <text evidence="2 3">Belongs to the cytochrome P450 family.</text>
</comment>